<dbReference type="InterPro" id="IPR050742">
    <property type="entry name" value="Helicase_Restrict-Modif_Enz"/>
</dbReference>
<comment type="caution">
    <text evidence="2">The sequence shown here is derived from an EMBL/GenBank/DDBJ whole genome shotgun (WGS) entry which is preliminary data.</text>
</comment>
<dbReference type="InterPro" id="IPR006935">
    <property type="entry name" value="Helicase/UvrB_N"/>
</dbReference>
<evidence type="ECO:0000313" key="2">
    <source>
        <dbReference type="EMBL" id="MEA0976160.1"/>
    </source>
</evidence>
<dbReference type="Proteomes" id="UP001289615">
    <property type="component" value="Unassembled WGS sequence"/>
</dbReference>
<proteinExistence type="predicted"/>
<keyword evidence="3" id="KW-1185">Reference proteome</keyword>
<dbReference type="Pfam" id="PF04851">
    <property type="entry name" value="ResIII"/>
    <property type="match status" value="1"/>
</dbReference>
<reference evidence="2 3" key="1">
    <citation type="submission" date="2023-12" db="EMBL/GenBank/DDBJ databases">
        <title>Genome comparison identifies genes involved in endophytic behavior of Lysinibacillus irui and provides insights into its role as a plant-growth promoting bacterium.</title>
        <authorList>
            <person name="Hilario S."/>
            <person name="Matos I."/>
            <person name="Goncalves M.F.M."/>
            <person name="Pardo C.A."/>
            <person name="Santos M.J."/>
        </authorList>
    </citation>
    <scope>NUCLEOTIDE SEQUENCE [LARGE SCALE GENOMIC DNA]</scope>
    <source>
        <strain evidence="2 3">B3</strain>
    </source>
</reference>
<dbReference type="Gene3D" id="3.40.50.300">
    <property type="entry name" value="P-loop containing nucleotide triphosphate hydrolases"/>
    <property type="match status" value="1"/>
</dbReference>
<sequence>MFRLADFQLNTINQLKDSMYENENEIVLKSPTGSGKTIILTHFIDEYGKGHFNNVFIWLTPGKGDLEEQSKEKMDKYIKNSSTKLLSDVLISGFKENDACFINWEKLTKKGNKALREAEKENLQERIKMAHNNGLEFIVIIDESHQNNTVKANDIIELFNPKKIIRSSATPKNIANARVINVPEEDVMAEGLIKKMLVINEGFGSNLTVENQVGFLLDKAIEKQEELKQAFEEIGSFVNPLIVIQLPNNNEVIHDEVERYLATKDITYDNGLLAVWLDKKNENLEGIEENDAKPIAIIIKQAIATGWDCPRAHILVKLRENTSETFEIQTIGRIRRMPEVMHYENDLLDSCYLYTFDEKFTDGVKKHMGDGALKGEKLFLKQEYRDIKLTTEYKTDLSKSRDASKALRAFHAFYEEEYGVTGKTKENKIRLSGSNKYVFSDKVVKKVASGTITFLNKEEFENLERSNLVEPLNTHTHGRDYHNRVSALGAKVGLSYEQVNTIIRRLFDENVKYDKKILRLSTREVYSFVLNNFNRLKEDLRIAMAKPFVHPSMPLETYIEKEIYLPREFLFTYDDKNRVQREYQSNVYKGYLSSAEKRSDSEKTFEKFCEDNRNVDWVYKNGDKGSEYLSIVYKDNADNQKSFYPDYVVSIKGKIWIIETKGGFSKAGESEDIDRFSPKKFQELKRYLEKNDLKGGFVRKDKSNNELFICVDNYSDDISGEEWQLLSDIISNE</sequence>
<keyword evidence="2" id="KW-0378">Hydrolase</keyword>
<keyword evidence="2" id="KW-0347">Helicase</keyword>
<keyword evidence="2" id="KW-0067">ATP-binding</keyword>
<dbReference type="SUPFAM" id="SSF52540">
    <property type="entry name" value="P-loop containing nucleoside triphosphate hydrolases"/>
    <property type="match status" value="2"/>
</dbReference>
<feature type="domain" description="Helicase/UvrB N-terminal" evidence="1">
    <location>
        <begin position="3"/>
        <end position="172"/>
    </location>
</feature>
<dbReference type="PANTHER" id="PTHR47396:SF1">
    <property type="entry name" value="ATP-DEPENDENT HELICASE IRC3-RELATED"/>
    <property type="match status" value="1"/>
</dbReference>
<dbReference type="RefSeq" id="WP_322611182.1">
    <property type="nucleotide sequence ID" value="NZ_JAXLNX010000006.1"/>
</dbReference>
<dbReference type="PANTHER" id="PTHR47396">
    <property type="entry name" value="TYPE I RESTRICTION ENZYME ECOKI R PROTEIN"/>
    <property type="match status" value="1"/>
</dbReference>
<accession>A0ABU5NJJ9</accession>
<keyword evidence="2" id="KW-0547">Nucleotide-binding</keyword>
<protein>
    <submittedName>
        <fullName evidence="2">DEAD/DEAH box helicase family protein</fullName>
    </submittedName>
</protein>
<organism evidence="2 3">
    <name type="scientific">Lysinibacillus irui</name>
    <dbReference type="NCBI Taxonomy" id="2998077"/>
    <lineage>
        <taxon>Bacteria</taxon>
        <taxon>Bacillati</taxon>
        <taxon>Bacillota</taxon>
        <taxon>Bacilli</taxon>
        <taxon>Bacillales</taxon>
        <taxon>Bacillaceae</taxon>
        <taxon>Lysinibacillus</taxon>
    </lineage>
</organism>
<dbReference type="GO" id="GO:0004386">
    <property type="term" value="F:helicase activity"/>
    <property type="evidence" value="ECO:0007669"/>
    <property type="project" value="UniProtKB-KW"/>
</dbReference>
<name>A0ABU5NJJ9_9BACI</name>
<dbReference type="InterPro" id="IPR027417">
    <property type="entry name" value="P-loop_NTPase"/>
</dbReference>
<gene>
    <name evidence="2" type="ORF">U6C28_07580</name>
</gene>
<evidence type="ECO:0000259" key="1">
    <source>
        <dbReference type="Pfam" id="PF04851"/>
    </source>
</evidence>
<evidence type="ECO:0000313" key="3">
    <source>
        <dbReference type="Proteomes" id="UP001289615"/>
    </source>
</evidence>
<dbReference type="EMBL" id="JAXUIA010000003">
    <property type="protein sequence ID" value="MEA0976160.1"/>
    <property type="molecule type" value="Genomic_DNA"/>
</dbReference>